<protein>
    <submittedName>
        <fullName evidence="1">Uncharacterized protein</fullName>
    </submittedName>
</protein>
<dbReference type="AlphaFoldDB" id="A0A2H3JIZ3"/>
<proteinExistence type="predicted"/>
<evidence type="ECO:0000313" key="1">
    <source>
        <dbReference type="EMBL" id="PCH41831.1"/>
    </source>
</evidence>
<name>A0A2H3JIZ3_WOLCO</name>
<dbReference type="EMBL" id="KB468117">
    <property type="protein sequence ID" value="PCH41831.1"/>
    <property type="molecule type" value="Genomic_DNA"/>
</dbReference>
<gene>
    <name evidence="1" type="ORF">WOLCODRAFT_159346</name>
</gene>
<dbReference type="Proteomes" id="UP000218811">
    <property type="component" value="Unassembled WGS sequence"/>
</dbReference>
<keyword evidence="2" id="KW-1185">Reference proteome</keyword>
<organism evidence="1 2">
    <name type="scientific">Wolfiporia cocos (strain MD-104)</name>
    <name type="common">Brown rot fungus</name>
    <dbReference type="NCBI Taxonomy" id="742152"/>
    <lineage>
        <taxon>Eukaryota</taxon>
        <taxon>Fungi</taxon>
        <taxon>Dikarya</taxon>
        <taxon>Basidiomycota</taxon>
        <taxon>Agaricomycotina</taxon>
        <taxon>Agaricomycetes</taxon>
        <taxon>Polyporales</taxon>
        <taxon>Phaeolaceae</taxon>
        <taxon>Wolfiporia</taxon>
    </lineage>
</organism>
<sequence>MPSRVDVDQTCRRGVAPECFTYPLGLVSSFLLESRGHCCDLQHRSWLFNPSSVLGARRPDNAYVGGWHRLPRRVVEPKR</sequence>
<reference evidence="1 2" key="1">
    <citation type="journal article" date="2012" name="Science">
        <title>The Paleozoic origin of enzymatic lignin decomposition reconstructed from 31 fungal genomes.</title>
        <authorList>
            <person name="Floudas D."/>
            <person name="Binder M."/>
            <person name="Riley R."/>
            <person name="Barry K."/>
            <person name="Blanchette R.A."/>
            <person name="Henrissat B."/>
            <person name="Martinez A.T."/>
            <person name="Otillar R."/>
            <person name="Spatafora J.W."/>
            <person name="Yadav J.S."/>
            <person name="Aerts A."/>
            <person name="Benoit I."/>
            <person name="Boyd A."/>
            <person name="Carlson A."/>
            <person name="Copeland A."/>
            <person name="Coutinho P.M."/>
            <person name="de Vries R.P."/>
            <person name="Ferreira P."/>
            <person name="Findley K."/>
            <person name="Foster B."/>
            <person name="Gaskell J."/>
            <person name="Glotzer D."/>
            <person name="Gorecki P."/>
            <person name="Heitman J."/>
            <person name="Hesse C."/>
            <person name="Hori C."/>
            <person name="Igarashi K."/>
            <person name="Jurgens J.A."/>
            <person name="Kallen N."/>
            <person name="Kersten P."/>
            <person name="Kohler A."/>
            <person name="Kuees U."/>
            <person name="Kumar T.K.A."/>
            <person name="Kuo A."/>
            <person name="LaButti K."/>
            <person name="Larrondo L.F."/>
            <person name="Lindquist E."/>
            <person name="Ling A."/>
            <person name="Lombard V."/>
            <person name="Lucas S."/>
            <person name="Lundell T."/>
            <person name="Martin R."/>
            <person name="McLaughlin D.J."/>
            <person name="Morgenstern I."/>
            <person name="Morin E."/>
            <person name="Murat C."/>
            <person name="Nagy L.G."/>
            <person name="Nolan M."/>
            <person name="Ohm R.A."/>
            <person name="Patyshakuliyeva A."/>
            <person name="Rokas A."/>
            <person name="Ruiz-Duenas F.J."/>
            <person name="Sabat G."/>
            <person name="Salamov A."/>
            <person name="Samejima M."/>
            <person name="Schmutz J."/>
            <person name="Slot J.C."/>
            <person name="St John F."/>
            <person name="Stenlid J."/>
            <person name="Sun H."/>
            <person name="Sun S."/>
            <person name="Syed K."/>
            <person name="Tsang A."/>
            <person name="Wiebenga A."/>
            <person name="Young D."/>
            <person name="Pisabarro A."/>
            <person name="Eastwood D.C."/>
            <person name="Martin F."/>
            <person name="Cullen D."/>
            <person name="Grigoriev I.V."/>
            <person name="Hibbett D.S."/>
        </authorList>
    </citation>
    <scope>NUCLEOTIDE SEQUENCE [LARGE SCALE GENOMIC DNA]</scope>
    <source>
        <strain evidence="1 2">MD-104</strain>
    </source>
</reference>
<evidence type="ECO:0000313" key="2">
    <source>
        <dbReference type="Proteomes" id="UP000218811"/>
    </source>
</evidence>
<accession>A0A2H3JIZ3</accession>